<dbReference type="Pfam" id="PF12704">
    <property type="entry name" value="MacB_PCD"/>
    <property type="match status" value="1"/>
</dbReference>
<sequence length="814" mass="90896">MFRKNLLLAFRHLRRNKLYAFINVIGLAIGIAACLVITSIVHFEMSFDEFRQNRDQIYRVYTSFSGVFDGTNRGVATAVSPWIKENVSGVAYTSPFFTTASSVSPLNEQGVRLDESRQNDLAVVTPDYFSVFSDYQWLSGEPETALSQPNQVVLSDEKAFQYFGVTNPLDAVGRELIYGDSTVMTVSGIFEAPPKNTDLVFQDFISFATVENGGWERNYQLNDLNSTNSSSQLFIRLLPGKQPEDIKAQFASLEEQYAQENDDHGFFAHYQLQPFSEIHFNSELGIFDNSRSPAHRSTLYVLIGVAILLLIVAAINFVNLETAQSIRRAREVGVRKVLGGSKENLMGQFLGQTFLLTSISMVVALGLTKLSLWFFSDFIPSDLTFEIGDPSTLLFIAGTTLTVALLAGIYPAFVLSSFRPALALKDRIGSMGKGGGSHNLRRGLVVFQFIIAQVLIFGTLAVGQQIRFMLNKDMGFDKDAIVYFYMPWRDTLYKDALVAELERWPEILTLSRHEAPPAENGYSSNVMNYKDGGEEKSLNVFRKFGDTSYIHLYGIELMAGRNLLPSDTVKEMLINETFARQMGYQQPADAIGKLLSYNKKQVPVVGIVSDFHTRSLHEPIVPVAIANRRPSFGAVGIKLPTAGGDADQLEGFISRLESKWKEFYPDENFNYHFLDESIANFYEAEQRTAKLVRTATLVAILISCLGLFGLVSFAANQRTKEIGVRKVLGATVSNIVGLLSREFLILVAFAFAIAIPFAWWATTKWLTEFTFRIELSWWLFALCGGLALLIAFLTMSIQAIRAALNNPVESLRSE</sequence>
<evidence type="ECO:0000313" key="9">
    <source>
        <dbReference type="EMBL" id="PHN01953.1"/>
    </source>
</evidence>
<proteinExistence type="predicted"/>
<dbReference type="AlphaFoldDB" id="A0A2D0N2J5"/>
<evidence type="ECO:0008006" key="11">
    <source>
        <dbReference type="Google" id="ProtNLM"/>
    </source>
</evidence>
<keyword evidence="3 6" id="KW-0812">Transmembrane</keyword>
<reference evidence="9 10" key="1">
    <citation type="submission" date="2017-10" db="EMBL/GenBank/DDBJ databases">
        <title>The draft genome sequence of Lewinella nigricans NBRC 102662.</title>
        <authorList>
            <person name="Wang K."/>
        </authorList>
    </citation>
    <scope>NUCLEOTIDE SEQUENCE [LARGE SCALE GENOMIC DNA]</scope>
    <source>
        <strain evidence="9 10">NBRC 102662</strain>
    </source>
</reference>
<feature type="domain" description="ABC3 transporter permease C-terminal" evidence="7">
    <location>
        <begin position="695"/>
        <end position="803"/>
    </location>
</feature>
<organism evidence="9 10">
    <name type="scientific">Flavilitoribacter nigricans (strain ATCC 23147 / DSM 23189 / NBRC 102662 / NCIMB 1420 / SS-2)</name>
    <name type="common">Lewinella nigricans</name>
    <dbReference type="NCBI Taxonomy" id="1122177"/>
    <lineage>
        <taxon>Bacteria</taxon>
        <taxon>Pseudomonadati</taxon>
        <taxon>Bacteroidota</taxon>
        <taxon>Saprospiria</taxon>
        <taxon>Saprospirales</taxon>
        <taxon>Lewinellaceae</taxon>
        <taxon>Flavilitoribacter</taxon>
    </lineage>
</organism>
<dbReference type="OrthoDB" id="5933722at2"/>
<feature type="transmembrane region" description="Helical" evidence="6">
    <location>
        <begin position="354"/>
        <end position="375"/>
    </location>
</feature>
<protein>
    <recommendedName>
        <fullName evidence="11">FtsX-like permease family protein</fullName>
    </recommendedName>
</protein>
<dbReference type="InterPro" id="IPR025857">
    <property type="entry name" value="MacB_PCD"/>
</dbReference>
<dbReference type="EMBL" id="PDUD01000047">
    <property type="protein sequence ID" value="PHN01953.1"/>
    <property type="molecule type" value="Genomic_DNA"/>
</dbReference>
<feature type="transmembrane region" description="Helical" evidence="6">
    <location>
        <begin position="20"/>
        <end position="43"/>
    </location>
</feature>
<evidence type="ECO:0000256" key="1">
    <source>
        <dbReference type="ARBA" id="ARBA00004651"/>
    </source>
</evidence>
<gene>
    <name evidence="9" type="ORF">CRP01_34745</name>
</gene>
<evidence type="ECO:0000259" key="7">
    <source>
        <dbReference type="Pfam" id="PF02687"/>
    </source>
</evidence>
<dbReference type="GO" id="GO:0005886">
    <property type="term" value="C:plasma membrane"/>
    <property type="evidence" value="ECO:0007669"/>
    <property type="project" value="UniProtKB-SubCell"/>
</dbReference>
<keyword evidence="5 6" id="KW-0472">Membrane</keyword>
<dbReference type="Proteomes" id="UP000223913">
    <property type="component" value="Unassembled WGS sequence"/>
</dbReference>
<feature type="transmembrane region" description="Helical" evidence="6">
    <location>
        <begin position="775"/>
        <end position="795"/>
    </location>
</feature>
<evidence type="ECO:0000256" key="4">
    <source>
        <dbReference type="ARBA" id="ARBA00022989"/>
    </source>
</evidence>
<feature type="transmembrane region" description="Helical" evidence="6">
    <location>
        <begin position="395"/>
        <end position="422"/>
    </location>
</feature>
<evidence type="ECO:0000259" key="8">
    <source>
        <dbReference type="Pfam" id="PF12704"/>
    </source>
</evidence>
<dbReference type="PROSITE" id="PS51257">
    <property type="entry name" value="PROKAR_LIPOPROTEIN"/>
    <property type="match status" value="1"/>
</dbReference>
<name>A0A2D0N2J5_FLAN2</name>
<feature type="domain" description="ABC3 transporter permease C-terminal" evidence="7">
    <location>
        <begin position="305"/>
        <end position="417"/>
    </location>
</feature>
<dbReference type="GO" id="GO:0022857">
    <property type="term" value="F:transmembrane transporter activity"/>
    <property type="evidence" value="ECO:0007669"/>
    <property type="project" value="TreeGrafter"/>
</dbReference>
<evidence type="ECO:0000256" key="6">
    <source>
        <dbReference type="SAM" id="Phobius"/>
    </source>
</evidence>
<comment type="subcellular location">
    <subcellularLocation>
        <location evidence="1">Cell membrane</location>
        <topology evidence="1">Multi-pass membrane protein</topology>
    </subcellularLocation>
</comment>
<keyword evidence="10" id="KW-1185">Reference proteome</keyword>
<dbReference type="InterPro" id="IPR050250">
    <property type="entry name" value="Macrolide_Exporter_MacB"/>
</dbReference>
<accession>A0A2D0N2J5</accession>
<dbReference type="Pfam" id="PF02687">
    <property type="entry name" value="FtsX"/>
    <property type="match status" value="2"/>
</dbReference>
<keyword evidence="2" id="KW-1003">Cell membrane</keyword>
<feature type="transmembrane region" description="Helical" evidence="6">
    <location>
        <begin position="695"/>
        <end position="715"/>
    </location>
</feature>
<keyword evidence="4 6" id="KW-1133">Transmembrane helix</keyword>
<feature type="transmembrane region" description="Helical" evidence="6">
    <location>
        <begin position="299"/>
        <end position="320"/>
    </location>
</feature>
<dbReference type="PANTHER" id="PTHR30572:SF18">
    <property type="entry name" value="ABC-TYPE MACROLIDE FAMILY EXPORT SYSTEM PERMEASE COMPONENT 2"/>
    <property type="match status" value="1"/>
</dbReference>
<dbReference type="PANTHER" id="PTHR30572">
    <property type="entry name" value="MEMBRANE COMPONENT OF TRANSPORTER-RELATED"/>
    <property type="match status" value="1"/>
</dbReference>
<feature type="domain" description="MacB-like periplasmic core" evidence="8">
    <location>
        <begin position="21"/>
        <end position="251"/>
    </location>
</feature>
<evidence type="ECO:0000256" key="5">
    <source>
        <dbReference type="ARBA" id="ARBA00023136"/>
    </source>
</evidence>
<comment type="caution">
    <text evidence="9">The sequence shown here is derived from an EMBL/GenBank/DDBJ whole genome shotgun (WGS) entry which is preliminary data.</text>
</comment>
<feature type="transmembrane region" description="Helical" evidence="6">
    <location>
        <begin position="743"/>
        <end position="763"/>
    </location>
</feature>
<dbReference type="RefSeq" id="WP_099154687.1">
    <property type="nucleotide sequence ID" value="NZ_PDUD01000047.1"/>
</dbReference>
<evidence type="ECO:0000313" key="10">
    <source>
        <dbReference type="Proteomes" id="UP000223913"/>
    </source>
</evidence>
<feature type="transmembrane region" description="Helical" evidence="6">
    <location>
        <begin position="443"/>
        <end position="463"/>
    </location>
</feature>
<evidence type="ECO:0000256" key="3">
    <source>
        <dbReference type="ARBA" id="ARBA00022692"/>
    </source>
</evidence>
<evidence type="ECO:0000256" key="2">
    <source>
        <dbReference type="ARBA" id="ARBA00022475"/>
    </source>
</evidence>
<dbReference type="InterPro" id="IPR003838">
    <property type="entry name" value="ABC3_permease_C"/>
</dbReference>